<proteinExistence type="predicted"/>
<comment type="caution">
    <text evidence="1">The sequence shown here is derived from an EMBL/GenBank/DDBJ whole genome shotgun (WGS) entry which is preliminary data.</text>
</comment>
<keyword evidence="2" id="KW-1185">Reference proteome</keyword>
<evidence type="ECO:0000313" key="1">
    <source>
        <dbReference type="EMBL" id="GAM01375.1"/>
    </source>
</evidence>
<reference evidence="1 2" key="1">
    <citation type="submission" date="2014-11" db="EMBL/GenBank/DDBJ databases">
        <title>Whole genome shotgun sequence of Sphingomonas parapaucimobilis NBRC 15100.</title>
        <authorList>
            <person name="Katano-Makiyama Y."/>
            <person name="Hosoyama A."/>
            <person name="Hashimoto M."/>
            <person name="Hosoyama Y."/>
            <person name="Noguchi M."/>
            <person name="Numata M."/>
            <person name="Tsuchikane K."/>
            <person name="Hirakata S."/>
            <person name="Uohara A."/>
            <person name="Shimodaira J."/>
            <person name="Ohji S."/>
            <person name="Ichikawa N."/>
            <person name="Kimura A."/>
            <person name="Yamazoe A."/>
            <person name="Fujita N."/>
        </authorList>
    </citation>
    <scope>NUCLEOTIDE SEQUENCE [LARGE SCALE GENOMIC DNA]</scope>
    <source>
        <strain evidence="1 2">NBRC 15100</strain>
    </source>
</reference>
<gene>
    <name evidence="1" type="ORF">SP5_060_00810</name>
</gene>
<dbReference type="RefSeq" id="WP_042487917.1">
    <property type="nucleotide sequence ID" value="NZ_BBPI01000060.1"/>
</dbReference>
<sequence>MIDWFRARARQERSFAQRATTFEARAAHKALMAILVRHCASQPALRRSLCRHCPVQVECRRAALLVVTGRIAA</sequence>
<accession>A0A0A1W7G5</accession>
<evidence type="ECO:0000313" key="2">
    <source>
        <dbReference type="Proteomes" id="UP000032305"/>
    </source>
</evidence>
<dbReference type="AlphaFoldDB" id="A0A0A1W7G5"/>
<protein>
    <submittedName>
        <fullName evidence="1">Uncharacterized protein</fullName>
    </submittedName>
</protein>
<organism evidence="1 2">
    <name type="scientific">Sphingomonas parapaucimobilis NBRC 15100</name>
    <dbReference type="NCBI Taxonomy" id="1219049"/>
    <lineage>
        <taxon>Bacteria</taxon>
        <taxon>Pseudomonadati</taxon>
        <taxon>Pseudomonadota</taxon>
        <taxon>Alphaproteobacteria</taxon>
        <taxon>Sphingomonadales</taxon>
        <taxon>Sphingomonadaceae</taxon>
        <taxon>Sphingomonas</taxon>
    </lineage>
</organism>
<dbReference type="Proteomes" id="UP000032305">
    <property type="component" value="Unassembled WGS sequence"/>
</dbReference>
<dbReference type="EMBL" id="BBPI01000060">
    <property type="protein sequence ID" value="GAM01375.1"/>
    <property type="molecule type" value="Genomic_DNA"/>
</dbReference>
<name>A0A0A1W7G5_9SPHN</name>